<dbReference type="InterPro" id="IPR009081">
    <property type="entry name" value="PP-bd_ACP"/>
</dbReference>
<evidence type="ECO:0008006" key="11">
    <source>
        <dbReference type="Google" id="ProtNLM"/>
    </source>
</evidence>
<dbReference type="SMART" id="SM00823">
    <property type="entry name" value="PKS_PP"/>
    <property type="match status" value="2"/>
</dbReference>
<feature type="region of interest" description="C-terminal hotdog fold" evidence="5">
    <location>
        <begin position="1703"/>
        <end position="1847"/>
    </location>
</feature>
<dbReference type="SUPFAM" id="SSF53901">
    <property type="entry name" value="Thiolase-like"/>
    <property type="match status" value="1"/>
</dbReference>
<dbReference type="InterPro" id="IPR000873">
    <property type="entry name" value="AMP-dep_synth/lig_dom"/>
</dbReference>
<dbReference type="InterPro" id="IPR014043">
    <property type="entry name" value="Acyl_transferase_dom"/>
</dbReference>
<sequence>MDECPTLLAVFQAHATHPDTRNRPAVECSAEVWTYDDLDAVSTGIAIDLAARYGARPTVAVVAENLPYTYALELAVWKLGGTLAPIDCHTSATLLRPMLVKVKPVCVVVPATEPNTGNIVRDAGFSLHSFTPESTTMTALLQRFAHISDFDLPPEIYPPPNPASTAVYFFTSSASDLSNIKCVPTTHHSLFTAARVLLAWDKRAFPGIEFAHLRVLASGPFSHIWPAFDIGAHVALTAGCYAFGVRPASYHVPSTFAPQIDHNSDTDPAHVLLRTIACSRADVLAGVPWVFDGLMRAARELPELGAAPLRQLKLLQLGGAPMSKEAIRWAREQGIRLVMSIGMTELCTPLFHRVAANDPDDDPDPGWIMADAIMPDARFTLVDANGEPNEYEGELLISSHHVASGYLNHPSSAFTANADGTITFRTGDRYAKSGGRLKWLGRNDDYILVTSGEIVDPRVLEQALNTCDAIARSCIIGDAFLRPGSKALCALIELHPSAAPDDPQTTLAVARALRDVNRALAPPLRIPWGRILLLDPASGEAQRIPVNSKGQVWRKKLEALFGSRVASLTRSSPSAPIDAPRHIASTESNHARAVRPIVISVVAEVLGLTAENLDANSEFTFAELGMDSNAAVVIIRKLNGHFGTRLPPNACHTHLDVPALSTAIAARLENAPSVPPQPTPRTSGLSAAEDVVIVGQALRLPGDVSTSDELWDALVKMRRDLLVPVPSDRWDHSSFRGSGEPGDISFDRAGFVDVAHFDNTFFGISGAEALAVMPAVRLILETAFEALENANIPSSSLKGSHAGIFVAPGMDSGYSHLMFQAMGFASYTRFHGTGVAPSTACGRLSYLLDVHGPSVSIDTACSGGMVAFHQAVQYLQSGEGDTALICAANTHTWPGDFGFLSAQKMVSPNSRCATFASDADGYVPAEGAVSLILKTRRAALRNGDKILAVVKSSATNHNGKSQGLVAPNARGQVALQRSLLTKAGVRASDIDFIETHGTGTILGDLIEIEAVNTVFASSHTPQQPLILGAAKTCVGHTEVAAGLVGIVKAMKQLSLGKVAGLSSIADGQLNPEIDTILVPLHIPANAADLRHRNECEAPYRALVVAYGFAGTLAGTVLEAPSQTLTSVTIQESEPTWMLFVVSAKSRPALRNYLDRYLDFCADTPDTAFRAICYTSCIGRDLHRHRFACVVRDFAGLRQRLRDRLAQADMATPATGPSSRPRLVLAFPGQGSQFHGMAKSLAERFTGFRAILLDAAAVASSVAGFDVLALLLGDNPDANEIDKSAVAQICIFVYQYAVCQFLRILGVNVDAVIGNSLGEISAAVEAGAFSYEVGLQLVVARARILAPDAKHSAGMVAIAASADVITKYIRDLDLTGRIAIAVFSAPESHVVSGDLEAVKSLLLHSKKMGLLAKQVNVDQGFHSHCIDVAIPELEAWVDSHMKLVQRTEATILSTAHGRKIPPQQILEPRYWVDHARNPVRFCQAAAEIKDDKSLTTACILDIGPTPTAYAALQLNDLPDNLLLSSAAKQKHDQVLAFLSAVASLTEYGINPDFLSLFGKGTPKTNIPTYPFLRQRHYPHFIPSRCSRQSPCLTEATATTKSLLVDEGMFALLDDHRINHDVVLPGAAMVIFFAESKPKHNVDIRFRRPLVVESAGQACDAIISAAGAFSLLDGDKGDELCSGTFSPMVFTPRSILPVSTNGSSKALYDGDAVYHSFVNVQFGPLFRNIQSVHEWDSYVDGLITVKPSSSPQHDRIRALDACLHMFGVCHKPDVRSFASGAFLPMALKGFAMHVDALPASFICRYHLPIKLKRNGHVASTAFEVIAHTGELLASCAQYSVGWVEMGITPSATLSYQMAWVPRERGVKVDAEKRITVFGRRGDWITGLLSNSGHGSLVACTPDVRCRFRNESGWQCIPLDDTKYVLETIDLGADSTVILDATATDVPPSPSFAVFWQTMLRVMKALGQHKNRTFSLVVVSIAMSPAAASPSLAGAIIHGMLRVYRQETGLENAFGIELPAGVSSADMAKLVRAEIMALRGTPKDNVVSYATSDDSGQMTRLVPELRPLPVRISGTATRLSGVAVIVGMGSIGLPLGAQMLTTGSSVVVFIGRRMQTDTSVAQQLSSLFKASDRVAYIQADVCDLDSLRRALQEIAERYGAIKHILHTAAVISDATIAGVTADAFERVLRPKVHGAYNLHVLSVELGLNLDSFALFSSISVSLGNFGQVAYVAANSALEALATQRRSLGLPGIALQLGAWESALMDQLGTRGVGTSVVGTITHAEGLPLILRVLANCKPELLEPVQVIAALDKTELARTAGLADDALFAALLGGTVADTRRTSAVNSPEGVVRAVAAALRGVLELGESEPLELNEALIACGIDSIAFGQLRGAIMKQLGVNVPLMYLSDAFTVNDMIVNIQQSIFKETA</sequence>
<dbReference type="Gene3D" id="3.10.129.110">
    <property type="entry name" value="Polyketide synthase dehydratase"/>
    <property type="match status" value="1"/>
</dbReference>
<keyword evidence="10" id="KW-1185">Reference proteome</keyword>
<dbReference type="InterPro" id="IPR036291">
    <property type="entry name" value="NAD(P)-bd_dom_sf"/>
</dbReference>
<dbReference type="InterPro" id="IPR042099">
    <property type="entry name" value="ANL_N_sf"/>
</dbReference>
<feature type="active site" description="Proton acceptor; for dehydratase activity" evidence="5">
    <location>
        <position position="1614"/>
    </location>
</feature>
<evidence type="ECO:0000256" key="5">
    <source>
        <dbReference type="PROSITE-ProRule" id="PRU01363"/>
    </source>
</evidence>
<name>A0AAD6UYR6_9AGAR</name>
<dbReference type="InterPro" id="IPR014031">
    <property type="entry name" value="Ketoacyl_synth_C"/>
</dbReference>
<evidence type="ECO:0000259" key="6">
    <source>
        <dbReference type="PROSITE" id="PS50075"/>
    </source>
</evidence>
<feature type="region of interest" description="N-terminal hotdog fold" evidence="5">
    <location>
        <begin position="1577"/>
        <end position="1690"/>
    </location>
</feature>
<dbReference type="Gene3D" id="1.10.1200.10">
    <property type="entry name" value="ACP-like"/>
    <property type="match status" value="1"/>
</dbReference>
<dbReference type="SMART" id="SM01294">
    <property type="entry name" value="PKS_PP_betabranch"/>
    <property type="match status" value="1"/>
</dbReference>
<dbReference type="Pfam" id="PF23562">
    <property type="entry name" value="AMP-binding_C_3"/>
    <property type="match status" value="1"/>
</dbReference>
<dbReference type="InterPro" id="IPR016039">
    <property type="entry name" value="Thiolase-like"/>
</dbReference>
<dbReference type="Gene3D" id="3.30.70.3290">
    <property type="match status" value="1"/>
</dbReference>
<dbReference type="Pfam" id="PF08659">
    <property type="entry name" value="KR"/>
    <property type="match status" value="1"/>
</dbReference>
<dbReference type="SUPFAM" id="SSF47336">
    <property type="entry name" value="ACP-like"/>
    <property type="match status" value="2"/>
</dbReference>
<accession>A0AAD6UYR6</accession>
<dbReference type="PANTHER" id="PTHR43775:SF37">
    <property type="entry name" value="SI:DKEY-61P9.11"/>
    <property type="match status" value="1"/>
</dbReference>
<dbReference type="Pfam" id="PF00698">
    <property type="entry name" value="Acyl_transf_1"/>
    <property type="match status" value="1"/>
</dbReference>
<dbReference type="Pfam" id="PF00550">
    <property type="entry name" value="PP-binding"/>
    <property type="match status" value="2"/>
</dbReference>
<dbReference type="PROSITE" id="PS52004">
    <property type="entry name" value="KS3_2"/>
    <property type="match status" value="1"/>
</dbReference>
<dbReference type="InterPro" id="IPR014030">
    <property type="entry name" value="Ketoacyl_synth_N"/>
</dbReference>
<dbReference type="InterPro" id="IPR049900">
    <property type="entry name" value="PKS_mFAS_DH"/>
</dbReference>
<reference evidence="9" key="1">
    <citation type="submission" date="2023-03" db="EMBL/GenBank/DDBJ databases">
        <title>Massive genome expansion in bonnet fungi (Mycena s.s.) driven by repeated elements and novel gene families across ecological guilds.</title>
        <authorList>
            <consortium name="Lawrence Berkeley National Laboratory"/>
            <person name="Harder C.B."/>
            <person name="Miyauchi S."/>
            <person name="Viragh M."/>
            <person name="Kuo A."/>
            <person name="Thoen E."/>
            <person name="Andreopoulos B."/>
            <person name="Lu D."/>
            <person name="Skrede I."/>
            <person name="Drula E."/>
            <person name="Henrissat B."/>
            <person name="Morin E."/>
            <person name="Kohler A."/>
            <person name="Barry K."/>
            <person name="LaButti K."/>
            <person name="Morin E."/>
            <person name="Salamov A."/>
            <person name="Lipzen A."/>
            <person name="Mereny Z."/>
            <person name="Hegedus B."/>
            <person name="Baldrian P."/>
            <person name="Stursova M."/>
            <person name="Weitz H."/>
            <person name="Taylor A."/>
            <person name="Grigoriev I.V."/>
            <person name="Nagy L.G."/>
            <person name="Martin F."/>
            <person name="Kauserud H."/>
        </authorList>
    </citation>
    <scope>NUCLEOTIDE SEQUENCE</scope>
    <source>
        <strain evidence="9">9144</strain>
    </source>
</reference>
<dbReference type="SUPFAM" id="SSF56801">
    <property type="entry name" value="Acetyl-CoA synthetase-like"/>
    <property type="match status" value="1"/>
</dbReference>
<dbReference type="GO" id="GO:0004312">
    <property type="term" value="F:fatty acid synthase activity"/>
    <property type="evidence" value="ECO:0007669"/>
    <property type="project" value="TreeGrafter"/>
</dbReference>
<dbReference type="Gene3D" id="3.40.50.12780">
    <property type="entry name" value="N-terminal domain of ligase-like"/>
    <property type="match status" value="1"/>
</dbReference>
<dbReference type="Pfam" id="PF02801">
    <property type="entry name" value="Ketoacyl-synt_C"/>
    <property type="match status" value="1"/>
</dbReference>
<dbReference type="PROSITE" id="PS50075">
    <property type="entry name" value="CARRIER"/>
    <property type="match status" value="2"/>
</dbReference>
<dbReference type="Proteomes" id="UP001219525">
    <property type="component" value="Unassembled WGS sequence"/>
</dbReference>
<dbReference type="InterPro" id="IPR016036">
    <property type="entry name" value="Malonyl_transacylase_ACP-bd"/>
</dbReference>
<dbReference type="GO" id="GO:0006633">
    <property type="term" value="P:fatty acid biosynthetic process"/>
    <property type="evidence" value="ECO:0007669"/>
    <property type="project" value="TreeGrafter"/>
</dbReference>
<dbReference type="EMBL" id="JARJCW010000110">
    <property type="protein sequence ID" value="KAJ7193260.1"/>
    <property type="molecule type" value="Genomic_DNA"/>
</dbReference>
<comment type="pathway">
    <text evidence="1">Secondary metabolite biosynthesis.</text>
</comment>
<evidence type="ECO:0000259" key="7">
    <source>
        <dbReference type="PROSITE" id="PS52004"/>
    </source>
</evidence>
<feature type="active site" description="Proton donor; for dehydratase activity" evidence="5">
    <location>
        <position position="1758"/>
    </location>
</feature>
<comment type="caution">
    <text evidence="9">The sequence shown here is derived from an EMBL/GenBank/DDBJ whole genome shotgun (WGS) entry which is preliminary data.</text>
</comment>
<keyword evidence="2" id="KW-0596">Phosphopantetheine</keyword>
<dbReference type="InterPro" id="IPR057326">
    <property type="entry name" value="KR_dom"/>
</dbReference>
<dbReference type="InterPro" id="IPR050091">
    <property type="entry name" value="PKS_NRPS_Biosynth_Enz"/>
</dbReference>
<dbReference type="SMART" id="SM00825">
    <property type="entry name" value="PKS_KS"/>
    <property type="match status" value="1"/>
</dbReference>
<dbReference type="PROSITE" id="PS52019">
    <property type="entry name" value="PKS_MFAS_DH"/>
    <property type="match status" value="1"/>
</dbReference>
<proteinExistence type="predicted"/>
<feature type="domain" description="Carrier" evidence="6">
    <location>
        <begin position="592"/>
        <end position="668"/>
    </location>
</feature>
<dbReference type="GO" id="GO:0031177">
    <property type="term" value="F:phosphopantetheine binding"/>
    <property type="evidence" value="ECO:0007669"/>
    <property type="project" value="InterPro"/>
</dbReference>
<dbReference type="Pfam" id="PF22621">
    <property type="entry name" value="CurL-like_PKS_C"/>
    <property type="match status" value="1"/>
</dbReference>
<dbReference type="InterPro" id="IPR016035">
    <property type="entry name" value="Acyl_Trfase/lysoPLipase"/>
</dbReference>
<dbReference type="SUPFAM" id="SSF51735">
    <property type="entry name" value="NAD(P)-binding Rossmann-fold domains"/>
    <property type="match status" value="1"/>
</dbReference>
<dbReference type="CDD" id="cd00833">
    <property type="entry name" value="PKS"/>
    <property type="match status" value="1"/>
</dbReference>
<keyword evidence="4" id="KW-0808">Transferase</keyword>
<dbReference type="Gene3D" id="3.40.50.720">
    <property type="entry name" value="NAD(P)-binding Rossmann-like Domain"/>
    <property type="match status" value="1"/>
</dbReference>
<dbReference type="SUPFAM" id="SSF52151">
    <property type="entry name" value="FabD/lysophospholipase-like"/>
    <property type="match status" value="1"/>
</dbReference>
<gene>
    <name evidence="9" type="ORF">GGX14DRAFT_506179</name>
</gene>
<organism evidence="9 10">
    <name type="scientific">Mycena pura</name>
    <dbReference type="NCBI Taxonomy" id="153505"/>
    <lineage>
        <taxon>Eukaryota</taxon>
        <taxon>Fungi</taxon>
        <taxon>Dikarya</taxon>
        <taxon>Basidiomycota</taxon>
        <taxon>Agaricomycotina</taxon>
        <taxon>Agaricomycetes</taxon>
        <taxon>Agaricomycetidae</taxon>
        <taxon>Agaricales</taxon>
        <taxon>Marasmiineae</taxon>
        <taxon>Mycenaceae</taxon>
        <taxon>Mycena</taxon>
    </lineage>
</organism>
<dbReference type="SUPFAM" id="SSF55048">
    <property type="entry name" value="Probable ACP-binding domain of malonyl-CoA ACP transacylase"/>
    <property type="match status" value="1"/>
</dbReference>
<evidence type="ECO:0000313" key="9">
    <source>
        <dbReference type="EMBL" id="KAJ7193260.1"/>
    </source>
</evidence>
<dbReference type="Gene3D" id="3.40.366.10">
    <property type="entry name" value="Malonyl-Coenzyme A Acyl Carrier Protein, domain 2"/>
    <property type="match status" value="1"/>
</dbReference>
<dbReference type="InterPro" id="IPR020806">
    <property type="entry name" value="PKS_PP-bd"/>
</dbReference>
<evidence type="ECO:0000259" key="8">
    <source>
        <dbReference type="PROSITE" id="PS52019"/>
    </source>
</evidence>
<evidence type="ECO:0000313" key="10">
    <source>
        <dbReference type="Proteomes" id="UP001219525"/>
    </source>
</evidence>
<dbReference type="Pfam" id="PF00109">
    <property type="entry name" value="ketoacyl-synt"/>
    <property type="match status" value="1"/>
</dbReference>
<dbReference type="InterPro" id="IPR001227">
    <property type="entry name" value="Ac_transferase_dom_sf"/>
</dbReference>
<evidence type="ECO:0000256" key="2">
    <source>
        <dbReference type="ARBA" id="ARBA00022450"/>
    </source>
</evidence>
<evidence type="ECO:0000256" key="1">
    <source>
        <dbReference type="ARBA" id="ARBA00005179"/>
    </source>
</evidence>
<feature type="domain" description="PKS/mFAS DH" evidence="8">
    <location>
        <begin position="1577"/>
        <end position="1847"/>
    </location>
</feature>
<keyword evidence="3" id="KW-0597">Phosphoprotein</keyword>
<dbReference type="InterPro" id="IPR013968">
    <property type="entry name" value="PKS_KR"/>
</dbReference>
<dbReference type="SMART" id="SM00827">
    <property type="entry name" value="PKS_AT"/>
    <property type="match status" value="1"/>
</dbReference>
<evidence type="ECO:0000256" key="3">
    <source>
        <dbReference type="ARBA" id="ARBA00022553"/>
    </source>
</evidence>
<dbReference type="Pfam" id="PF00501">
    <property type="entry name" value="AMP-binding"/>
    <property type="match status" value="1"/>
</dbReference>
<dbReference type="Gene3D" id="3.40.47.10">
    <property type="match status" value="1"/>
</dbReference>
<evidence type="ECO:0000256" key="4">
    <source>
        <dbReference type="ARBA" id="ARBA00022679"/>
    </source>
</evidence>
<protein>
    <recommendedName>
        <fullName evidence="11">Polyketide synthase</fullName>
    </recommendedName>
</protein>
<dbReference type="PANTHER" id="PTHR43775">
    <property type="entry name" value="FATTY ACID SYNTHASE"/>
    <property type="match status" value="1"/>
</dbReference>
<dbReference type="InterPro" id="IPR020841">
    <property type="entry name" value="PKS_Beta-ketoAc_synthase_dom"/>
</dbReference>
<feature type="domain" description="Carrier" evidence="6">
    <location>
        <begin position="2342"/>
        <end position="2420"/>
    </location>
</feature>
<dbReference type="SMART" id="SM00822">
    <property type="entry name" value="PKS_KR"/>
    <property type="match status" value="1"/>
</dbReference>
<dbReference type="InterPro" id="IPR036736">
    <property type="entry name" value="ACP-like_sf"/>
</dbReference>
<dbReference type="InterPro" id="IPR042104">
    <property type="entry name" value="PKS_dehydratase_sf"/>
</dbReference>
<feature type="domain" description="Ketosynthase family 3 (KS3)" evidence="7">
    <location>
        <begin position="688"/>
        <end position="1119"/>
    </location>
</feature>